<accession>A0A9D4QWJ6</accession>
<dbReference type="Proteomes" id="UP000828390">
    <property type="component" value="Unassembled WGS sequence"/>
</dbReference>
<evidence type="ECO:0000256" key="1">
    <source>
        <dbReference type="SAM" id="MobiDB-lite"/>
    </source>
</evidence>
<keyword evidence="3" id="KW-1185">Reference proteome</keyword>
<reference evidence="2" key="2">
    <citation type="submission" date="2020-11" db="EMBL/GenBank/DDBJ databases">
        <authorList>
            <person name="McCartney M.A."/>
            <person name="Auch B."/>
            <person name="Kono T."/>
            <person name="Mallez S."/>
            <person name="Becker A."/>
            <person name="Gohl D.M."/>
            <person name="Silverstein K.A.T."/>
            <person name="Koren S."/>
            <person name="Bechman K.B."/>
            <person name="Herman A."/>
            <person name="Abrahante J.E."/>
            <person name="Garbe J."/>
        </authorList>
    </citation>
    <scope>NUCLEOTIDE SEQUENCE</scope>
    <source>
        <strain evidence="2">Duluth1</strain>
        <tissue evidence="2">Whole animal</tissue>
    </source>
</reference>
<reference evidence="2" key="1">
    <citation type="journal article" date="2019" name="bioRxiv">
        <title>The Genome of the Zebra Mussel, Dreissena polymorpha: A Resource for Invasive Species Research.</title>
        <authorList>
            <person name="McCartney M.A."/>
            <person name="Auch B."/>
            <person name="Kono T."/>
            <person name="Mallez S."/>
            <person name="Zhang Y."/>
            <person name="Obille A."/>
            <person name="Becker A."/>
            <person name="Abrahante J.E."/>
            <person name="Garbe J."/>
            <person name="Badalamenti J.P."/>
            <person name="Herman A."/>
            <person name="Mangelson H."/>
            <person name="Liachko I."/>
            <person name="Sullivan S."/>
            <person name="Sone E.D."/>
            <person name="Koren S."/>
            <person name="Silverstein K.A.T."/>
            <person name="Beckman K.B."/>
            <person name="Gohl D.M."/>
        </authorList>
    </citation>
    <scope>NUCLEOTIDE SEQUENCE</scope>
    <source>
        <strain evidence="2">Duluth1</strain>
        <tissue evidence="2">Whole animal</tissue>
    </source>
</reference>
<gene>
    <name evidence="2" type="ORF">DPMN_087637</name>
</gene>
<sequence length="96" mass="10882">MGPNIGLENAIKKTLHTGGNTDGWRNREKDRHTDKQTTDIRTTDTQTDKQKDRHTERKTDKETGAQIYGNMDVRTAGHTYDETISSLTSTECSELK</sequence>
<proteinExistence type="predicted"/>
<evidence type="ECO:0000313" key="2">
    <source>
        <dbReference type="EMBL" id="KAH3845357.1"/>
    </source>
</evidence>
<feature type="compositionally biased region" description="Basic and acidic residues" evidence="1">
    <location>
        <begin position="24"/>
        <end position="63"/>
    </location>
</feature>
<name>A0A9D4QWJ6_DREPO</name>
<dbReference type="AlphaFoldDB" id="A0A9D4QWJ6"/>
<evidence type="ECO:0000313" key="3">
    <source>
        <dbReference type="Proteomes" id="UP000828390"/>
    </source>
</evidence>
<feature type="region of interest" description="Disordered" evidence="1">
    <location>
        <begin position="1"/>
        <end position="96"/>
    </location>
</feature>
<dbReference type="EMBL" id="JAIWYP010000003">
    <property type="protein sequence ID" value="KAH3845357.1"/>
    <property type="molecule type" value="Genomic_DNA"/>
</dbReference>
<organism evidence="2 3">
    <name type="scientific">Dreissena polymorpha</name>
    <name type="common">Zebra mussel</name>
    <name type="synonym">Mytilus polymorpha</name>
    <dbReference type="NCBI Taxonomy" id="45954"/>
    <lineage>
        <taxon>Eukaryota</taxon>
        <taxon>Metazoa</taxon>
        <taxon>Spiralia</taxon>
        <taxon>Lophotrochozoa</taxon>
        <taxon>Mollusca</taxon>
        <taxon>Bivalvia</taxon>
        <taxon>Autobranchia</taxon>
        <taxon>Heteroconchia</taxon>
        <taxon>Euheterodonta</taxon>
        <taxon>Imparidentia</taxon>
        <taxon>Neoheterodontei</taxon>
        <taxon>Myida</taxon>
        <taxon>Dreissenoidea</taxon>
        <taxon>Dreissenidae</taxon>
        <taxon>Dreissena</taxon>
    </lineage>
</organism>
<protein>
    <submittedName>
        <fullName evidence="2">Uncharacterized protein</fullName>
    </submittedName>
</protein>
<feature type="compositionally biased region" description="Polar residues" evidence="1">
    <location>
        <begin position="82"/>
        <end position="96"/>
    </location>
</feature>
<comment type="caution">
    <text evidence="2">The sequence shown here is derived from an EMBL/GenBank/DDBJ whole genome shotgun (WGS) entry which is preliminary data.</text>
</comment>